<evidence type="ECO:0000313" key="1">
    <source>
        <dbReference type="EMBL" id="CAB0002910.1"/>
    </source>
</evidence>
<proteinExistence type="predicted"/>
<reference evidence="1 2" key="1">
    <citation type="submission" date="2020-02" db="EMBL/GenBank/DDBJ databases">
        <authorList>
            <person name="Ferguson B K."/>
        </authorList>
    </citation>
    <scope>NUCLEOTIDE SEQUENCE [LARGE SCALE GENOMIC DNA]</scope>
</reference>
<dbReference type="EMBL" id="CADCXU010013165">
    <property type="protein sequence ID" value="CAB0002910.1"/>
    <property type="molecule type" value="Genomic_DNA"/>
</dbReference>
<dbReference type="Proteomes" id="UP000479000">
    <property type="component" value="Unassembled WGS sequence"/>
</dbReference>
<gene>
    <name evidence="1" type="ORF">NTEN_LOCUS8643</name>
</gene>
<protein>
    <submittedName>
        <fullName evidence="1">Uncharacterized protein</fullName>
    </submittedName>
</protein>
<sequence>MWSFATGGTCSNSKWATWRSSCFLVPPLNGAQRGLIHDLSEPVACPTGSQRHLAFLKSSHSGHSTICPIKQGTQGANSRRSSFLPKQLTSTTIHNGTSGAVFLYPSYDYS</sequence>
<accession>A0A6H5GH93</accession>
<name>A0A6H5GH93_9HEMI</name>
<keyword evidence="2" id="KW-1185">Reference proteome</keyword>
<evidence type="ECO:0000313" key="2">
    <source>
        <dbReference type="Proteomes" id="UP000479000"/>
    </source>
</evidence>
<dbReference type="AlphaFoldDB" id="A0A6H5GH93"/>
<organism evidence="1 2">
    <name type="scientific">Nesidiocoris tenuis</name>
    <dbReference type="NCBI Taxonomy" id="355587"/>
    <lineage>
        <taxon>Eukaryota</taxon>
        <taxon>Metazoa</taxon>
        <taxon>Ecdysozoa</taxon>
        <taxon>Arthropoda</taxon>
        <taxon>Hexapoda</taxon>
        <taxon>Insecta</taxon>
        <taxon>Pterygota</taxon>
        <taxon>Neoptera</taxon>
        <taxon>Paraneoptera</taxon>
        <taxon>Hemiptera</taxon>
        <taxon>Heteroptera</taxon>
        <taxon>Panheteroptera</taxon>
        <taxon>Cimicomorpha</taxon>
        <taxon>Miridae</taxon>
        <taxon>Dicyphina</taxon>
        <taxon>Nesidiocoris</taxon>
    </lineage>
</organism>